<proteinExistence type="predicted"/>
<keyword evidence="4" id="KW-1185">Reference proteome</keyword>
<dbReference type="HOGENOM" id="CLU_081425_0_0_1"/>
<reference evidence="3" key="2">
    <citation type="submission" date="2018-05" db="EMBL/GenBank/DDBJ databases">
        <title>OmerRS3 (Oryza meridionalis Reference Sequence Version 3).</title>
        <authorList>
            <person name="Zhang J."/>
            <person name="Kudrna D."/>
            <person name="Lee S."/>
            <person name="Talag J."/>
            <person name="Welchert J."/>
            <person name="Wing R.A."/>
        </authorList>
    </citation>
    <scope>NUCLEOTIDE SEQUENCE [LARGE SCALE GENOMIC DNA]</scope>
    <source>
        <strain evidence="3">cv. OR44</strain>
    </source>
</reference>
<feature type="chain" id="PRO_5002358915" description="Beta-amylase" evidence="2">
    <location>
        <begin position="27"/>
        <end position="251"/>
    </location>
</feature>
<evidence type="ECO:0008006" key="5">
    <source>
        <dbReference type="Google" id="ProtNLM"/>
    </source>
</evidence>
<keyword evidence="2" id="KW-0732">Signal</keyword>
<dbReference type="Gene3D" id="3.20.20.80">
    <property type="entry name" value="Glycosidases"/>
    <property type="match status" value="1"/>
</dbReference>
<dbReference type="InterPro" id="IPR017853">
    <property type="entry name" value="GH"/>
</dbReference>
<dbReference type="Gramene" id="OMERI11G18920.6">
    <property type="protein sequence ID" value="OMERI11G18920.6"/>
    <property type="gene ID" value="OMERI11G18920"/>
</dbReference>
<evidence type="ECO:0000256" key="1">
    <source>
        <dbReference type="SAM" id="MobiDB-lite"/>
    </source>
</evidence>
<evidence type="ECO:0000313" key="3">
    <source>
        <dbReference type="EnsemblPlants" id="OMERI11G18920.6"/>
    </source>
</evidence>
<feature type="signal peptide" evidence="2">
    <location>
        <begin position="1"/>
        <end position="26"/>
    </location>
</feature>
<evidence type="ECO:0000313" key="4">
    <source>
        <dbReference type="Proteomes" id="UP000008021"/>
    </source>
</evidence>
<evidence type="ECO:0000256" key="2">
    <source>
        <dbReference type="SAM" id="SignalP"/>
    </source>
</evidence>
<dbReference type="EnsemblPlants" id="OMERI11G18920.6">
    <property type="protein sequence ID" value="OMERI11G18920.6"/>
    <property type="gene ID" value="OMERI11G18920"/>
</dbReference>
<dbReference type="Proteomes" id="UP000008021">
    <property type="component" value="Chromosome 11"/>
</dbReference>
<protein>
    <recommendedName>
        <fullName evidence="5">Beta-amylase</fullName>
    </recommendedName>
</protein>
<name>A0A0E0F8M7_9ORYZ</name>
<accession>A0A0E0F8M7</accession>
<feature type="region of interest" description="Disordered" evidence="1">
    <location>
        <begin position="121"/>
        <end position="141"/>
    </location>
</feature>
<dbReference type="SUPFAM" id="SSF51445">
    <property type="entry name" value="(Trans)glycosidases"/>
    <property type="match status" value="1"/>
</dbReference>
<dbReference type="AlphaFoldDB" id="A0A0E0F8M7"/>
<reference evidence="3" key="1">
    <citation type="submission" date="2015-04" db="UniProtKB">
        <authorList>
            <consortium name="EnsemblPlants"/>
        </authorList>
    </citation>
    <scope>IDENTIFICATION</scope>
</reference>
<organism evidence="3">
    <name type="scientific">Oryza meridionalis</name>
    <dbReference type="NCBI Taxonomy" id="40149"/>
    <lineage>
        <taxon>Eukaryota</taxon>
        <taxon>Viridiplantae</taxon>
        <taxon>Streptophyta</taxon>
        <taxon>Embryophyta</taxon>
        <taxon>Tracheophyta</taxon>
        <taxon>Spermatophyta</taxon>
        <taxon>Magnoliopsida</taxon>
        <taxon>Liliopsida</taxon>
        <taxon>Poales</taxon>
        <taxon>Poaceae</taxon>
        <taxon>BOP clade</taxon>
        <taxon>Oryzoideae</taxon>
        <taxon>Oryzeae</taxon>
        <taxon>Oryzinae</taxon>
        <taxon>Oryza</taxon>
    </lineage>
</organism>
<sequence>MPLTAFVAAAARLAVLVAAAATAANAASYARYRRRHLRRIPSPIDESADPLADFRAIPSSDAAAADDDDDSEEDNFFFGLATAPAHVEDRLEDAWLQFATETSCDDKENERDQRPVDAVMTSAAGDGGSQQSWRLTGGENIGDREQRKPLRVAMEAMLRGFEILAESGESAGGGNCSHNVAAWHNVPCPQERLRFWSDPDAELKLAKETGISVFRMGVDWARLIPEEPTEELKSSHLSGIDGSFKGFANME</sequence>